<evidence type="ECO:0000256" key="2">
    <source>
        <dbReference type="SAM" id="Phobius"/>
    </source>
</evidence>
<evidence type="ECO:0000313" key="4">
    <source>
        <dbReference type="EMBL" id="CAK8988126.1"/>
    </source>
</evidence>
<keyword evidence="1" id="KW-0175">Coiled coil</keyword>
<feature type="domain" description="RyR/IP3R Homology associated" evidence="3">
    <location>
        <begin position="1029"/>
        <end position="1123"/>
    </location>
</feature>
<feature type="transmembrane region" description="Helical" evidence="2">
    <location>
        <begin position="1340"/>
        <end position="1356"/>
    </location>
</feature>
<dbReference type="Gene3D" id="1.10.287.70">
    <property type="match status" value="1"/>
</dbReference>
<dbReference type="InterPro" id="IPR015925">
    <property type="entry name" value="Ryanodine_IP3_receptor"/>
</dbReference>
<gene>
    <name evidence="4" type="ORF">SCF082_LOCUS1260</name>
</gene>
<name>A0ABP0HD54_9DINO</name>
<dbReference type="PANTHER" id="PTHR13715:SF99">
    <property type="entry name" value="INOSITOL 1,4,5-TRISPHOSPHATE RECEPTOR-LIKE PROTEIN A"/>
    <property type="match status" value="1"/>
</dbReference>
<dbReference type="Proteomes" id="UP001642464">
    <property type="component" value="Unassembled WGS sequence"/>
</dbReference>
<feature type="transmembrane region" description="Helical" evidence="2">
    <location>
        <begin position="1440"/>
        <end position="1458"/>
    </location>
</feature>
<feature type="transmembrane region" description="Helical" evidence="2">
    <location>
        <begin position="1592"/>
        <end position="1614"/>
    </location>
</feature>
<feature type="transmembrane region" description="Helical" evidence="2">
    <location>
        <begin position="1478"/>
        <end position="1497"/>
    </location>
</feature>
<keyword evidence="5" id="KW-1185">Reference proteome</keyword>
<protein>
    <submittedName>
        <fullName evidence="4">4</fullName>
    </submittedName>
</protein>
<comment type="caution">
    <text evidence="4">The sequence shown here is derived from an EMBL/GenBank/DDBJ whole genome shotgun (WGS) entry which is preliminary data.</text>
</comment>
<dbReference type="InterPro" id="IPR013662">
    <property type="entry name" value="RIH_assoc-dom"/>
</dbReference>
<feature type="coiled-coil region" evidence="1">
    <location>
        <begin position="1837"/>
        <end position="1864"/>
    </location>
</feature>
<organism evidence="4 5">
    <name type="scientific">Durusdinium trenchii</name>
    <dbReference type="NCBI Taxonomy" id="1381693"/>
    <lineage>
        <taxon>Eukaryota</taxon>
        <taxon>Sar</taxon>
        <taxon>Alveolata</taxon>
        <taxon>Dinophyceae</taxon>
        <taxon>Suessiales</taxon>
        <taxon>Symbiodiniaceae</taxon>
        <taxon>Durusdinium</taxon>
    </lineage>
</organism>
<feature type="transmembrane region" description="Helical" evidence="2">
    <location>
        <begin position="1667"/>
        <end position="1686"/>
    </location>
</feature>
<evidence type="ECO:0000259" key="3">
    <source>
        <dbReference type="Pfam" id="PF08454"/>
    </source>
</evidence>
<keyword evidence="2" id="KW-1133">Transmembrane helix</keyword>
<dbReference type="Pfam" id="PF08454">
    <property type="entry name" value="RIH_assoc"/>
    <property type="match status" value="1"/>
</dbReference>
<accession>A0ABP0HD54</accession>
<evidence type="ECO:0000256" key="1">
    <source>
        <dbReference type="SAM" id="Coils"/>
    </source>
</evidence>
<reference evidence="4 5" key="1">
    <citation type="submission" date="2024-02" db="EMBL/GenBank/DDBJ databases">
        <authorList>
            <person name="Chen Y."/>
            <person name="Shah S."/>
            <person name="Dougan E. K."/>
            <person name="Thang M."/>
            <person name="Chan C."/>
        </authorList>
    </citation>
    <scope>NUCLEOTIDE SEQUENCE [LARGE SCALE GENOMIC DNA]</scope>
</reference>
<proteinExistence type="predicted"/>
<dbReference type="EMBL" id="CAXAMM010000592">
    <property type="protein sequence ID" value="CAK8988126.1"/>
    <property type="molecule type" value="Genomic_DNA"/>
</dbReference>
<sequence>MATPDAWSAEHGSRLPEETKLFYQLGTAHKMECALRSVRKHLTGGRPIEQMVHGQPEESALLLSALNVLRLMQAFGFIPNLSTFQELQGCLLRCLDGRTDLLCPPQVERQVALLREEMAVNVGSSPSLTDEAIVPLLLAASEEAPEQLMLTKEHFPPLMEAEARYKATDESSAVMACKVQLLKTVLFTAKIGMHLKISHVLELFRGQVYSAMYSSQASGNSPLSLTDDVLENVLRIIAEPVIDLKQPFMRSPAVMCVDLMMYESQDIFALALELLFAHCCQGSELLNLLEKVELLTTAQDKLFSILKHDVFSLGRLIYSIENWGVDDDFSTMDHVKLKQFSSLCKKLRNLCVHGDSSSSPFEVQKMLHETEFFSHVDYTLKMNMYDFPPSSEVLVKTVISQMCHCAVKAVANNSKNQMQAYRSVDAMRTLVAEQPECALLLAEIFKGNFEICRRVPEDLIDQFSELILRERSSGSFVSCYIDFYMAIVSAGNKPVVRNQVPVVEALQRGRPERMLYLLRSSSELEHALDLARHFKSKSVLRGEDTSELNENDQELVYYLKSLELLGGIARGRGSHSLITKPFVSGLIHPTSAIRNLLRTSTTRECRPRDLPLSPIAVAHLTMASQWLELVRHLTYDVDVNLRDIILLSSPLHVEFVRALLDWTRASLEAPPRLGGPEVEEVVYFRNLLLCIDAFFSFCYTPVCESDATEGMLGLATDYYAYFGRVMQMQASVMYKKSSNAKRWSIAEEEADLLNIAGTRVLQITSGEDASKEIHAMSTHVEVEQKATSETEAQWRAMLQAFRRNPQISEGITGEDERVGNIIIEIGALTDPDRDEYTRFLPPDLGSTLPDGVDFRRNLITCEDVLKQIMQHQVYLRSDLDSLRRVQRLLLGMLASARKSMDPLGSVQMVHRAIVASGITKLIVEMLDDLIFTSAPEDVTDSAWQLLIEVLCEVRTPSGGQSVSKPMQQSILEVCMTGSDAGMFESFRELTSTVISKAKATRSLKLLSTLNTEEQRQIDEYKAWMADAVRAMEAMRLMVEGHFFPMQQHLHSQSGSSRSCDVLEQTCRLVVQMAKDPKGGDSMMPEEIQCISQALTLLIELCQGPNLQNQEVVSTLGLVETSSRLLQPNFELICQLEGDVYPPTVRRLKALLMDGMLALVEGRLDSQIHVTIPQRLDPLALKERIEFVHSYFVFGIVGVARRTVQSDQVARIPLEANTRHLLSSSGASPSDVYQSLLAASVLAEELLEDLSDADIRNFFSEGLKMVQLILEVAQYSSTFESIVKPTKDEDETFVDDTSQYLSEKHYLQERQKFHMRSRYRLAYGFLSRFVRTIEVMMDGNLHYLHFCLPVTAMWYVYGEAKQNILDTVPFASPDIKARYFIKKCITLHRESKLIKDLSRFSVVPEKLLKLAQRSIPDWMHRPFQIFLCDDAKNMSRLLRSALFLGLALSAHTGMFLVPGDEEDELHGLHAKWSSPRAEFVAHSLSCLYFTCTALWLLLTIAIKLPIVMYEVEEVMLQGHQRFAIPRVVLGAYASSRLLRDGQVAWRILLLLCCFCAFTFRHYWLNAFILMDFWCQSAVLATVFRAIASPLKSLAMTFLGLLIITFVYAAIGFRFFREDFHNFCDESILICTENILYQGTRGGIVGLSPMMSSTRPGQSDWTQRMIYDMSYFIIFGVIVLNTVVGLIVDSFGALRLDMEARENDQQTQTFISCIDRRDVEQVAQSHGIADGFEFHETYRQNKWDYMAFIFHLCEAQLEDLTGPEHYIRQLMDKGDAKWFPIGQSKFLEGTSMGMNQQDRFMRIQEQTNYLASFVEANQDSWKSISRSMSQLSSAIRDKLDGMLTELRDLQLELKQQRMLKELQAEQGTTL</sequence>
<feature type="transmembrane region" description="Helical" evidence="2">
    <location>
        <begin position="1542"/>
        <end position="1559"/>
    </location>
</feature>
<keyword evidence="2" id="KW-0472">Membrane</keyword>
<dbReference type="PANTHER" id="PTHR13715">
    <property type="entry name" value="RYANODINE RECEPTOR AND IP3 RECEPTOR"/>
    <property type="match status" value="1"/>
</dbReference>
<keyword evidence="2" id="KW-0812">Transmembrane</keyword>
<evidence type="ECO:0000313" key="5">
    <source>
        <dbReference type="Proteomes" id="UP001642464"/>
    </source>
</evidence>